<keyword evidence="2" id="KW-1185">Reference proteome</keyword>
<name>A0AA39L3A5_MICHY</name>
<dbReference type="AlphaFoldDB" id="A0AA39L3A5"/>
<evidence type="ECO:0000313" key="1">
    <source>
        <dbReference type="EMBL" id="KAK0183475.1"/>
    </source>
</evidence>
<evidence type="ECO:0000313" key="2">
    <source>
        <dbReference type="Proteomes" id="UP001168972"/>
    </source>
</evidence>
<comment type="caution">
    <text evidence="1">The sequence shown here is derived from an EMBL/GenBank/DDBJ whole genome shotgun (WGS) entry which is preliminary data.</text>
</comment>
<protein>
    <submittedName>
        <fullName evidence="1">Uncharacterized protein</fullName>
    </submittedName>
</protein>
<reference evidence="1" key="1">
    <citation type="journal article" date="2023" name="bioRxiv">
        <title>Scaffold-level genome assemblies of two parasitoid biocontrol wasps reveal the parthenogenesis mechanism and an associated novel virus.</title>
        <authorList>
            <person name="Inwood S."/>
            <person name="Skelly J."/>
            <person name="Guhlin J."/>
            <person name="Harrop T."/>
            <person name="Goldson S."/>
            <person name="Dearden P."/>
        </authorList>
    </citation>
    <scope>NUCLEOTIDE SEQUENCE</scope>
    <source>
        <strain evidence="1">Lincoln</strain>
        <tissue evidence="1">Whole body</tissue>
    </source>
</reference>
<dbReference type="EMBL" id="JAQQBR010000001">
    <property type="protein sequence ID" value="KAK0183475.1"/>
    <property type="molecule type" value="Genomic_DNA"/>
</dbReference>
<reference evidence="1" key="2">
    <citation type="submission" date="2023-03" db="EMBL/GenBank/DDBJ databases">
        <authorList>
            <person name="Inwood S.N."/>
            <person name="Skelly J.G."/>
            <person name="Guhlin J."/>
            <person name="Harrop T.W.R."/>
            <person name="Goldson S.G."/>
            <person name="Dearden P.K."/>
        </authorList>
    </citation>
    <scope>NUCLEOTIDE SEQUENCE</scope>
    <source>
        <strain evidence="1">Lincoln</strain>
        <tissue evidence="1">Whole body</tissue>
    </source>
</reference>
<sequence>MDSYIDKILEIVIATARVRKSAATFCNDRYADLRIFISASQCNTDQSGNAPADDVLLHLFGIAANSTLTSVNRAPITGPLWMYSSSVLQGILSMPTPKDSLLKSTSQPSYKWQRIIRRPIDANECAHVGVPLLPAPGNVSRYLGPDPSSVDILINVPISTTIFTLSGTYGYFRITRYDHCFIQADAHDSKLNSVVKDANKTGVSYKIFTSESVPNCFLYGNNRIVPFTWIKYDGDLVICTAGPYRGYINLELQIMATENNNKEVVHDRYSVIENPSAFLPEPNEHGGKFNMMYKRFVTAMGCKSASTIGGAAFNETCYQMIKIITVLSDILE</sequence>
<organism evidence="1 2">
    <name type="scientific">Microctonus hyperodae</name>
    <name type="common">Parasitoid wasp</name>
    <dbReference type="NCBI Taxonomy" id="165561"/>
    <lineage>
        <taxon>Eukaryota</taxon>
        <taxon>Metazoa</taxon>
        <taxon>Ecdysozoa</taxon>
        <taxon>Arthropoda</taxon>
        <taxon>Hexapoda</taxon>
        <taxon>Insecta</taxon>
        <taxon>Pterygota</taxon>
        <taxon>Neoptera</taxon>
        <taxon>Endopterygota</taxon>
        <taxon>Hymenoptera</taxon>
        <taxon>Apocrita</taxon>
        <taxon>Ichneumonoidea</taxon>
        <taxon>Braconidae</taxon>
        <taxon>Euphorinae</taxon>
        <taxon>Microctonus</taxon>
    </lineage>
</organism>
<gene>
    <name evidence="1" type="ORF">PV327_001513</name>
</gene>
<proteinExistence type="predicted"/>
<accession>A0AA39L3A5</accession>
<dbReference type="Proteomes" id="UP001168972">
    <property type="component" value="Unassembled WGS sequence"/>
</dbReference>